<keyword evidence="3" id="KW-1185">Reference proteome</keyword>
<dbReference type="EMBL" id="JADYXP020000012">
    <property type="protein sequence ID" value="KAL0113298.1"/>
    <property type="molecule type" value="Genomic_DNA"/>
</dbReference>
<keyword evidence="1" id="KW-0472">Membrane</keyword>
<organism evidence="2 3">
    <name type="scientific">Cardiocondyla obscurior</name>
    <dbReference type="NCBI Taxonomy" id="286306"/>
    <lineage>
        <taxon>Eukaryota</taxon>
        <taxon>Metazoa</taxon>
        <taxon>Ecdysozoa</taxon>
        <taxon>Arthropoda</taxon>
        <taxon>Hexapoda</taxon>
        <taxon>Insecta</taxon>
        <taxon>Pterygota</taxon>
        <taxon>Neoptera</taxon>
        <taxon>Endopterygota</taxon>
        <taxon>Hymenoptera</taxon>
        <taxon>Apocrita</taxon>
        <taxon>Aculeata</taxon>
        <taxon>Formicoidea</taxon>
        <taxon>Formicidae</taxon>
        <taxon>Myrmicinae</taxon>
        <taxon>Cardiocondyla</taxon>
    </lineage>
</organism>
<name>A0AAW2FCU6_9HYME</name>
<keyword evidence="1" id="KW-0812">Transmembrane</keyword>
<evidence type="ECO:0000313" key="3">
    <source>
        <dbReference type="Proteomes" id="UP001430953"/>
    </source>
</evidence>
<reference evidence="2 3" key="1">
    <citation type="submission" date="2023-03" db="EMBL/GenBank/DDBJ databases">
        <title>High recombination rates correlate with genetic variation in Cardiocondyla obscurior ants.</title>
        <authorList>
            <person name="Errbii M."/>
        </authorList>
    </citation>
    <scope>NUCLEOTIDE SEQUENCE [LARGE SCALE GENOMIC DNA]</scope>
    <source>
        <strain evidence="2">Alpha-2009</strain>
        <tissue evidence="2">Whole body</tissue>
    </source>
</reference>
<gene>
    <name evidence="2" type="ORF">PUN28_012450</name>
</gene>
<comment type="caution">
    <text evidence="2">The sequence shown here is derived from an EMBL/GenBank/DDBJ whole genome shotgun (WGS) entry which is preliminary data.</text>
</comment>
<proteinExistence type="predicted"/>
<evidence type="ECO:0000313" key="2">
    <source>
        <dbReference type="EMBL" id="KAL0113298.1"/>
    </source>
</evidence>
<evidence type="ECO:0000256" key="1">
    <source>
        <dbReference type="SAM" id="Phobius"/>
    </source>
</evidence>
<sequence>MYINAQNFSNYSCNNCTYLFNIKYNLYGKLIHYILIRLIKLIIFIIIHEYVV</sequence>
<dbReference type="AlphaFoldDB" id="A0AAW2FCU6"/>
<dbReference type="Proteomes" id="UP001430953">
    <property type="component" value="Unassembled WGS sequence"/>
</dbReference>
<protein>
    <submittedName>
        <fullName evidence="2">Uncharacterized protein</fullName>
    </submittedName>
</protein>
<feature type="transmembrane region" description="Helical" evidence="1">
    <location>
        <begin position="30"/>
        <end position="51"/>
    </location>
</feature>
<accession>A0AAW2FCU6</accession>
<keyword evidence="1" id="KW-1133">Transmembrane helix</keyword>